<keyword evidence="5" id="KW-1185">Reference proteome</keyword>
<dbReference type="Pfam" id="PF01266">
    <property type="entry name" value="DAO"/>
    <property type="match status" value="1"/>
</dbReference>
<keyword evidence="2" id="KW-1133">Transmembrane helix</keyword>
<keyword evidence="2" id="KW-0812">Transmembrane</keyword>
<dbReference type="eggNOG" id="COG0654">
    <property type="taxonomic scope" value="Bacteria"/>
</dbReference>
<proteinExistence type="predicted"/>
<sequence length="108" mass="11292">MVDRKADAKTRASLDVLVAGAGYVGLASAVALKQARPSLAVAVVDAAPAGVWQRDGRASAIAAAACRMLEQLQVWKEIAPEAQAITDMIITDSRASDPVRPVFLTFDG</sequence>
<dbReference type="InterPro" id="IPR036188">
    <property type="entry name" value="FAD/NAD-bd_sf"/>
</dbReference>
<dbReference type="AlphaFoldDB" id="G6YK04"/>
<reference evidence="4 5" key="1">
    <citation type="journal article" date="2012" name="J. Bacteriol.">
        <title>Draft Genome Sequence of Plant Growth-Promoting Rhizobium Mesorhizobium amorphae, Isolated from Zinc-Lead Mine Tailings.</title>
        <authorList>
            <person name="Hao X."/>
            <person name="Lin Y."/>
            <person name="Johnstone L."/>
            <person name="Baltrus D.A."/>
            <person name="Miller S.J."/>
            <person name="Wei G."/>
            <person name="Rensing C."/>
        </authorList>
    </citation>
    <scope>NUCLEOTIDE SEQUENCE [LARGE SCALE GENOMIC DNA]</scope>
    <source>
        <strain evidence="4 5">CCNWGS0123</strain>
    </source>
</reference>
<dbReference type="Proteomes" id="UP000002949">
    <property type="component" value="Unassembled WGS sequence"/>
</dbReference>
<name>G6YK04_9HYPH</name>
<dbReference type="RefSeq" id="WP_006206121.1">
    <property type="nucleotide sequence ID" value="NZ_AGSN01000226.1"/>
</dbReference>
<feature type="non-terminal residue" evidence="4">
    <location>
        <position position="108"/>
    </location>
</feature>
<accession>G6YK04</accession>
<evidence type="ECO:0000256" key="1">
    <source>
        <dbReference type="ARBA" id="ARBA00023002"/>
    </source>
</evidence>
<dbReference type="Gene3D" id="3.50.50.60">
    <property type="entry name" value="FAD/NAD(P)-binding domain"/>
    <property type="match status" value="1"/>
</dbReference>
<evidence type="ECO:0000256" key="2">
    <source>
        <dbReference type="SAM" id="Phobius"/>
    </source>
</evidence>
<keyword evidence="2" id="KW-0472">Membrane</keyword>
<gene>
    <name evidence="4" type="ORF">MEA186_31691</name>
</gene>
<evidence type="ECO:0000313" key="5">
    <source>
        <dbReference type="Proteomes" id="UP000002949"/>
    </source>
</evidence>
<organism evidence="4 5">
    <name type="scientific">Mesorhizobium amorphae CCNWGS0123</name>
    <dbReference type="NCBI Taxonomy" id="1082933"/>
    <lineage>
        <taxon>Bacteria</taxon>
        <taxon>Pseudomonadati</taxon>
        <taxon>Pseudomonadota</taxon>
        <taxon>Alphaproteobacteria</taxon>
        <taxon>Hyphomicrobiales</taxon>
        <taxon>Phyllobacteriaceae</taxon>
        <taxon>Mesorhizobium</taxon>
    </lineage>
</organism>
<keyword evidence="1" id="KW-0560">Oxidoreductase</keyword>
<dbReference type="InterPro" id="IPR006076">
    <property type="entry name" value="FAD-dep_OxRdtase"/>
</dbReference>
<feature type="domain" description="FAD dependent oxidoreductase" evidence="3">
    <location>
        <begin position="15"/>
        <end position="85"/>
    </location>
</feature>
<evidence type="ECO:0000259" key="3">
    <source>
        <dbReference type="Pfam" id="PF01266"/>
    </source>
</evidence>
<feature type="transmembrane region" description="Helical" evidence="2">
    <location>
        <begin position="12"/>
        <end position="32"/>
    </location>
</feature>
<dbReference type="SUPFAM" id="SSF51905">
    <property type="entry name" value="FAD/NAD(P)-binding domain"/>
    <property type="match status" value="1"/>
</dbReference>
<dbReference type="EMBL" id="AGSN01000226">
    <property type="protein sequence ID" value="EHH04357.1"/>
    <property type="molecule type" value="Genomic_DNA"/>
</dbReference>
<dbReference type="GO" id="GO:0016491">
    <property type="term" value="F:oxidoreductase activity"/>
    <property type="evidence" value="ECO:0007669"/>
    <property type="project" value="UniProtKB-KW"/>
</dbReference>
<protein>
    <submittedName>
        <fullName evidence="4">2-octaprenyl-6-methoxyphenyl hydroxylase</fullName>
    </submittedName>
</protein>
<evidence type="ECO:0000313" key="4">
    <source>
        <dbReference type="EMBL" id="EHH04357.1"/>
    </source>
</evidence>